<reference evidence="3 4" key="1">
    <citation type="submission" date="2018-04" db="EMBL/GenBank/DDBJ databases">
        <title>Pedobacter chongqingensis sp. nov., isolated from a rottenly hemp rope.</title>
        <authorList>
            <person name="Cai Y."/>
        </authorList>
    </citation>
    <scope>NUCLEOTIDE SEQUENCE [LARGE SCALE GENOMIC DNA]</scope>
    <source>
        <strain evidence="3 4">FJ4-8</strain>
    </source>
</reference>
<evidence type="ECO:0000313" key="4">
    <source>
        <dbReference type="Proteomes" id="UP000245647"/>
    </source>
</evidence>
<dbReference type="RefSeq" id="WP_109414698.1">
    <property type="nucleotide sequence ID" value="NZ_QEAS01000003.1"/>
</dbReference>
<dbReference type="PROSITE" id="PS51257">
    <property type="entry name" value="PROKAR_LIPOPROTEIN"/>
    <property type="match status" value="1"/>
</dbReference>
<gene>
    <name evidence="3" type="ORF">DDR33_05150</name>
</gene>
<dbReference type="Proteomes" id="UP000245647">
    <property type="component" value="Unassembled WGS sequence"/>
</dbReference>
<dbReference type="AlphaFoldDB" id="A0A2U2PK27"/>
<organism evidence="3 4">
    <name type="scientific">Pararcticibacter amylolyticus</name>
    <dbReference type="NCBI Taxonomy" id="2173175"/>
    <lineage>
        <taxon>Bacteria</taxon>
        <taxon>Pseudomonadati</taxon>
        <taxon>Bacteroidota</taxon>
        <taxon>Sphingobacteriia</taxon>
        <taxon>Sphingobacteriales</taxon>
        <taxon>Sphingobacteriaceae</taxon>
        <taxon>Pararcticibacter</taxon>
    </lineage>
</organism>
<dbReference type="InterPro" id="IPR032186">
    <property type="entry name" value="DUF5018"/>
</dbReference>
<dbReference type="EMBL" id="QEAS01000003">
    <property type="protein sequence ID" value="PWG81753.1"/>
    <property type="molecule type" value="Genomic_DNA"/>
</dbReference>
<dbReference type="OrthoDB" id="1094445at2"/>
<evidence type="ECO:0000259" key="2">
    <source>
        <dbReference type="Pfam" id="PF16410"/>
    </source>
</evidence>
<feature type="chain" id="PRO_5015601868" evidence="1">
    <location>
        <begin position="19"/>
        <end position="562"/>
    </location>
</feature>
<comment type="caution">
    <text evidence="3">The sequence shown here is derived from an EMBL/GenBank/DDBJ whole genome shotgun (WGS) entry which is preliminary data.</text>
</comment>
<proteinExistence type="predicted"/>
<evidence type="ECO:0000313" key="3">
    <source>
        <dbReference type="EMBL" id="PWG81753.1"/>
    </source>
</evidence>
<keyword evidence="1" id="KW-0732">Signal</keyword>
<dbReference type="Gene3D" id="2.60.40.2340">
    <property type="match status" value="1"/>
</dbReference>
<protein>
    <submittedName>
        <fullName evidence="3">DUF5018 domain-containing protein</fullName>
    </submittedName>
</protein>
<sequence length="562" mass="59519">MKKSFITTIIFLAGALSACQKAEYVFPTDMGQGITSLTAKFTSGPYVEQEAVKFDITDPAATKYVIPVPWFYPENSDNETTPYMTAMKVQAALANNCRIEPNLSILDLTKENAFTVTEADGEKRTIYISGQRTKSDKSSITFFSIESAGITGLIDQSRKTISLITIDDLSSVDVDVSLSPHATISPSLKGIDLNGPVQVTVTAHNGTTKTVYTVEKTAPTKISYGFRKGSETNLFNIDLATLNLAGTKPTLAAIGNYLVVSSGDGSAPKYFNRSTAKPLGNIVLGAAKGDGSVASDAAGNMLITDMAGAGETLKIYKTNSVSSAPQSFISWSNSSGFPLGSKVAIQGNLNANALIIVTCESTSASAANKFVRWVVTGGVPGAAEVIEAKDADAWLADQNGTKVVSRSTDPADGAFLAFYNGASGYSNTLKFLDGRTNAVSKSLGEQVSGNGWGLNNNALDAKEFNNAKYLALYTPSYFPNWGLYPGLYLYDVTGTSNFSGNIDKSPALQFSAQVNGFGVGNSGGRGDVLIAPTADGYKMQVFVIDYSVMTLSCYEFDCVDVK</sequence>
<keyword evidence="4" id="KW-1185">Reference proteome</keyword>
<dbReference type="Pfam" id="PF16410">
    <property type="entry name" value="DUF5018"/>
    <property type="match status" value="1"/>
</dbReference>
<feature type="domain" description="DUF5018" evidence="2">
    <location>
        <begin position="11"/>
        <end position="349"/>
    </location>
</feature>
<feature type="signal peptide" evidence="1">
    <location>
        <begin position="1"/>
        <end position="18"/>
    </location>
</feature>
<name>A0A2U2PK27_9SPHI</name>
<evidence type="ECO:0000256" key="1">
    <source>
        <dbReference type="SAM" id="SignalP"/>
    </source>
</evidence>
<accession>A0A2U2PK27</accession>